<keyword evidence="3" id="KW-1185">Reference proteome</keyword>
<keyword evidence="1" id="KW-0812">Transmembrane</keyword>
<organism evidence="2 3">
    <name type="scientific">Bugula neritina</name>
    <name type="common">Brown bryozoan</name>
    <name type="synonym">Sertularia neritina</name>
    <dbReference type="NCBI Taxonomy" id="10212"/>
    <lineage>
        <taxon>Eukaryota</taxon>
        <taxon>Metazoa</taxon>
        <taxon>Spiralia</taxon>
        <taxon>Lophotrochozoa</taxon>
        <taxon>Bryozoa</taxon>
        <taxon>Gymnolaemata</taxon>
        <taxon>Cheilostomatida</taxon>
        <taxon>Flustrina</taxon>
        <taxon>Buguloidea</taxon>
        <taxon>Bugulidae</taxon>
        <taxon>Bugula</taxon>
    </lineage>
</organism>
<comment type="caution">
    <text evidence="2">The sequence shown here is derived from an EMBL/GenBank/DDBJ whole genome shotgun (WGS) entry which is preliminary data.</text>
</comment>
<reference evidence="2" key="1">
    <citation type="submission" date="2020-06" db="EMBL/GenBank/DDBJ databases">
        <title>Draft genome of Bugula neritina, a colonial animal packing powerful symbionts and potential medicines.</title>
        <authorList>
            <person name="Rayko M."/>
        </authorList>
    </citation>
    <scope>NUCLEOTIDE SEQUENCE [LARGE SCALE GENOMIC DNA]</scope>
    <source>
        <strain evidence="2">Kwan_BN1</strain>
    </source>
</reference>
<proteinExistence type="predicted"/>
<sequence>MIFLAFVCSILGIIASGITSGGYFIQKCTHLLAETESTVLWIALLALSIIRHMKQKKVETSKRYALTLLENSRTNSDEVLFESKISRRS</sequence>
<evidence type="ECO:0000256" key="1">
    <source>
        <dbReference type="SAM" id="Phobius"/>
    </source>
</evidence>
<dbReference type="Proteomes" id="UP000593567">
    <property type="component" value="Unassembled WGS sequence"/>
</dbReference>
<dbReference type="AlphaFoldDB" id="A0A7J7JUU0"/>
<keyword evidence="1" id="KW-0472">Membrane</keyword>
<keyword evidence="1" id="KW-1133">Transmembrane helix</keyword>
<feature type="transmembrane region" description="Helical" evidence="1">
    <location>
        <begin position="37"/>
        <end position="53"/>
    </location>
</feature>
<protein>
    <submittedName>
        <fullName evidence="2">Uncharacterized protein</fullName>
    </submittedName>
</protein>
<accession>A0A7J7JUU0</accession>
<gene>
    <name evidence="2" type="ORF">EB796_011964</name>
</gene>
<dbReference type="EMBL" id="VXIV02001791">
    <property type="protein sequence ID" value="KAF6029733.1"/>
    <property type="molecule type" value="Genomic_DNA"/>
</dbReference>
<evidence type="ECO:0000313" key="2">
    <source>
        <dbReference type="EMBL" id="KAF6029733.1"/>
    </source>
</evidence>
<evidence type="ECO:0000313" key="3">
    <source>
        <dbReference type="Proteomes" id="UP000593567"/>
    </source>
</evidence>
<name>A0A7J7JUU0_BUGNE</name>